<keyword evidence="2" id="KW-1185">Reference proteome</keyword>
<dbReference type="Proteomes" id="UP001500909">
    <property type="component" value="Unassembled WGS sequence"/>
</dbReference>
<proteinExistence type="predicted"/>
<sequence>MRLREVPRHIARTMARGLTGSSARWPLVVRALGSVVVMGLDIHVLIADWWWLAEAPPGERLSRLREAWYADETGLWHWDAPAVDGDWEWPQGPHRDCFALYEFTRTCGSFKAPSWAGERWERMRDHAEPLLRAELDTFLRALIWGGLDGEADHVDPGFFSDDPAVSYGVLLARSPDSVRELATTSERIRPRLGGLRAAFDEHAAVPDGWIGEFGEFTDLLEDWHRVLAEAARRGWGVVGLSE</sequence>
<gene>
    <name evidence="1" type="ORF">GCM10010361_33080</name>
</gene>
<name>A0ABN1A313_9ACTN</name>
<reference evidence="1 2" key="1">
    <citation type="journal article" date="2019" name="Int. J. Syst. Evol. Microbiol.">
        <title>The Global Catalogue of Microorganisms (GCM) 10K type strain sequencing project: providing services to taxonomists for standard genome sequencing and annotation.</title>
        <authorList>
            <consortium name="The Broad Institute Genomics Platform"/>
            <consortium name="The Broad Institute Genome Sequencing Center for Infectious Disease"/>
            <person name="Wu L."/>
            <person name="Ma J."/>
        </authorList>
    </citation>
    <scope>NUCLEOTIDE SEQUENCE [LARGE SCALE GENOMIC DNA]</scope>
    <source>
        <strain evidence="1 2">JCM 4805</strain>
    </source>
</reference>
<evidence type="ECO:0008006" key="3">
    <source>
        <dbReference type="Google" id="ProtNLM"/>
    </source>
</evidence>
<evidence type="ECO:0000313" key="1">
    <source>
        <dbReference type="EMBL" id="GAA0466326.1"/>
    </source>
</evidence>
<protein>
    <recommendedName>
        <fullName evidence="3">DUF1877 family protein</fullName>
    </recommendedName>
</protein>
<dbReference type="EMBL" id="BAAABY010000023">
    <property type="protein sequence ID" value="GAA0466326.1"/>
    <property type="molecule type" value="Genomic_DNA"/>
</dbReference>
<comment type="caution">
    <text evidence="1">The sequence shown here is derived from an EMBL/GenBank/DDBJ whole genome shotgun (WGS) entry which is preliminary data.</text>
</comment>
<accession>A0ABN1A313</accession>
<organism evidence="1 2">
    <name type="scientific">Streptomyces olivaceiscleroticus</name>
    <dbReference type="NCBI Taxonomy" id="68245"/>
    <lineage>
        <taxon>Bacteria</taxon>
        <taxon>Bacillati</taxon>
        <taxon>Actinomycetota</taxon>
        <taxon>Actinomycetes</taxon>
        <taxon>Kitasatosporales</taxon>
        <taxon>Streptomycetaceae</taxon>
        <taxon>Streptomyces</taxon>
    </lineage>
</organism>
<evidence type="ECO:0000313" key="2">
    <source>
        <dbReference type="Proteomes" id="UP001500909"/>
    </source>
</evidence>